<dbReference type="OrthoDB" id="1954671at2"/>
<dbReference type="InterPro" id="IPR024997">
    <property type="entry name" value="DUF3892"/>
</dbReference>
<dbReference type="RefSeq" id="WP_078697869.1">
    <property type="nucleotide sequence ID" value="NZ_FUYH01000047.1"/>
</dbReference>
<proteinExistence type="predicted"/>
<evidence type="ECO:0000313" key="1">
    <source>
        <dbReference type="EMBL" id="SKB00718.1"/>
    </source>
</evidence>
<name>A0A1T4YGL1_9CLOT</name>
<dbReference type="Proteomes" id="UP000190105">
    <property type="component" value="Unassembled WGS sequence"/>
</dbReference>
<reference evidence="2" key="1">
    <citation type="submission" date="2017-02" db="EMBL/GenBank/DDBJ databases">
        <authorList>
            <person name="Varghese N."/>
            <person name="Submissions S."/>
        </authorList>
    </citation>
    <scope>NUCLEOTIDE SEQUENCE [LARGE SCALE GENOMIC DNA]</scope>
    <source>
        <strain evidence="2">USBA 833</strain>
    </source>
</reference>
<organism evidence="1 2">
    <name type="scientific">Caloramator quimbayensis</name>
    <dbReference type="NCBI Taxonomy" id="1147123"/>
    <lineage>
        <taxon>Bacteria</taxon>
        <taxon>Bacillati</taxon>
        <taxon>Bacillota</taxon>
        <taxon>Clostridia</taxon>
        <taxon>Eubacteriales</taxon>
        <taxon>Clostridiaceae</taxon>
        <taxon>Caloramator</taxon>
    </lineage>
</organism>
<accession>A0A1T4YGL1</accession>
<dbReference type="EMBL" id="FUYH01000047">
    <property type="protein sequence ID" value="SKB00718.1"/>
    <property type="molecule type" value="Genomic_DNA"/>
</dbReference>
<protein>
    <recommendedName>
        <fullName evidence="3">DUF3892 domain-containing protein</fullName>
    </recommendedName>
</protein>
<dbReference type="AlphaFoldDB" id="A0A1T4YGL1"/>
<dbReference type="Pfam" id="PF13031">
    <property type="entry name" value="DUF3892"/>
    <property type="match status" value="1"/>
</dbReference>
<evidence type="ECO:0008006" key="3">
    <source>
        <dbReference type="Google" id="ProtNLM"/>
    </source>
</evidence>
<evidence type="ECO:0000313" key="2">
    <source>
        <dbReference type="Proteomes" id="UP000190105"/>
    </source>
</evidence>
<dbReference type="STRING" id="1147123.SAMN05443428_1477"/>
<gene>
    <name evidence="1" type="ORF">SAMN05443428_1477</name>
</gene>
<sequence length="74" mass="8108">MFKIIGVKHDNKGEIVAYKLDNGKIVTKDEGVNIAKKGEIEGVTVGVSKKGEEFLRSVPDGKDINNLDNLPEVR</sequence>
<keyword evidence="2" id="KW-1185">Reference proteome</keyword>